<feature type="region of interest" description="Disordered" evidence="1">
    <location>
        <begin position="40"/>
        <end position="59"/>
    </location>
</feature>
<dbReference type="InterPro" id="IPR006912">
    <property type="entry name" value="Harbinger_derived_prot"/>
</dbReference>
<reference evidence="2" key="1">
    <citation type="submission" date="2023-07" db="EMBL/GenBank/DDBJ databases">
        <title>A chromosome-level genome assembly of Lolium multiflorum.</title>
        <authorList>
            <person name="Chen Y."/>
            <person name="Copetti D."/>
            <person name="Kolliker R."/>
            <person name="Studer B."/>
        </authorList>
    </citation>
    <scope>NUCLEOTIDE SEQUENCE</scope>
    <source>
        <strain evidence="2">02402/16</strain>
        <tissue evidence="2">Leaf</tissue>
    </source>
</reference>
<evidence type="ECO:0000313" key="3">
    <source>
        <dbReference type="Proteomes" id="UP001231189"/>
    </source>
</evidence>
<evidence type="ECO:0000313" key="2">
    <source>
        <dbReference type="EMBL" id="KAK1647035.1"/>
    </source>
</evidence>
<dbReference type="Pfam" id="PF04827">
    <property type="entry name" value="Plant_tran"/>
    <property type="match status" value="1"/>
</dbReference>
<protein>
    <submittedName>
        <fullName evidence="2">Uncharacterized protein</fullName>
    </submittedName>
</protein>
<accession>A0AAD8S851</accession>
<sequence>MDAWHMVEKFRAEIVDSSSDDESDQSAHTLATTAASMIHEFTSNPGPQHRGSVKGRSKNLPRNRVEGQLRLHKDYFHLTNPIFPEKLFRRRYRMSRDLFLVILRGVRNYDPYFQCRPDATGALGFTSYQKCSAAIRMLSYGMVTDIFDEYLRMGESTCLESMYRFCRAVIAVFGEYYCREPTVEDTRRLLSINESRGFPGMIGSIDCMHWEWKNCPFGWQGQYSGHEEGRTVILEAVISQDLWIWHSFFGMAGSNNDINVLHRSPVCPEWAEQHREAWEELIRARWLREDEEFAAVSRRNMENRGTGGTHCAGNRDYTRYKGKMVAEAAPGVVLHDAQIYDMMRTKKKPNPALPQPQYYGNAKAAKEDYCDMVKSRHPEVDDPLSIPVDEESLVLSGRGRPHGRYPFLNKAVKPTPATSYTRLKHTLTADSPQPRPRPARPPAYDPEFEAAFEACNEAYQQAAAQWNRQNTAYMAYIGEMMISMSTGTPPPARVTVAGDMPIMPSKAAFAATYYGSTPELLWLAQCEEQMALATQGIATAYGPCHTRLGRLGDTYAAMRLGVVCPTCAASGAARARTPRRTRRTSACTPGGRLGVCGLDSSCARRPRQRHVQRGARRALVSGCS</sequence>
<comment type="caution">
    <text evidence="2">The sequence shown here is derived from an EMBL/GenBank/DDBJ whole genome shotgun (WGS) entry which is preliminary data.</text>
</comment>
<dbReference type="PANTHER" id="PTHR47150">
    <property type="entry name" value="OS12G0169200 PROTEIN"/>
    <property type="match status" value="1"/>
</dbReference>
<name>A0AAD8S851_LOLMU</name>
<dbReference type="PANTHER" id="PTHR47150:SF5">
    <property type="entry name" value="OS07G0546750 PROTEIN"/>
    <property type="match status" value="1"/>
</dbReference>
<proteinExistence type="predicted"/>
<dbReference type="EMBL" id="JAUUTY010000004">
    <property type="protein sequence ID" value="KAK1647035.1"/>
    <property type="molecule type" value="Genomic_DNA"/>
</dbReference>
<organism evidence="2 3">
    <name type="scientific">Lolium multiflorum</name>
    <name type="common">Italian ryegrass</name>
    <name type="synonym">Lolium perenne subsp. multiflorum</name>
    <dbReference type="NCBI Taxonomy" id="4521"/>
    <lineage>
        <taxon>Eukaryota</taxon>
        <taxon>Viridiplantae</taxon>
        <taxon>Streptophyta</taxon>
        <taxon>Embryophyta</taxon>
        <taxon>Tracheophyta</taxon>
        <taxon>Spermatophyta</taxon>
        <taxon>Magnoliopsida</taxon>
        <taxon>Liliopsida</taxon>
        <taxon>Poales</taxon>
        <taxon>Poaceae</taxon>
        <taxon>BOP clade</taxon>
        <taxon>Pooideae</taxon>
        <taxon>Poodae</taxon>
        <taxon>Poeae</taxon>
        <taxon>Poeae Chloroplast Group 2 (Poeae type)</taxon>
        <taxon>Loliodinae</taxon>
        <taxon>Loliinae</taxon>
        <taxon>Lolium</taxon>
    </lineage>
</organism>
<gene>
    <name evidence="2" type="ORF">QYE76_064840</name>
</gene>
<dbReference type="Proteomes" id="UP001231189">
    <property type="component" value="Unassembled WGS sequence"/>
</dbReference>
<keyword evidence="3" id="KW-1185">Reference proteome</keyword>
<evidence type="ECO:0000256" key="1">
    <source>
        <dbReference type="SAM" id="MobiDB-lite"/>
    </source>
</evidence>
<dbReference type="AlphaFoldDB" id="A0AAD8S851"/>